<name>N6TBY6_DENPD</name>
<evidence type="ECO:0000256" key="1">
    <source>
        <dbReference type="SAM" id="MobiDB-lite"/>
    </source>
</evidence>
<dbReference type="AlphaFoldDB" id="N6TBY6"/>
<sequence>MFSVAHSRWNEKSPPIAIWQLCVAPPMRSLRQDAEHQTYSEEAQGTATPPTAEQRPYTTEGKSEVGIRAKVPSYRKHTEIMIH</sequence>
<dbReference type="EMBL" id="KB740932">
    <property type="protein sequence ID" value="ENN77814.1"/>
    <property type="molecule type" value="Genomic_DNA"/>
</dbReference>
<accession>N6TBY6</accession>
<proteinExistence type="predicted"/>
<protein>
    <submittedName>
        <fullName evidence="2">Uncharacterized protein</fullName>
    </submittedName>
</protein>
<gene>
    <name evidence="2" type="ORF">YQE_05698</name>
</gene>
<feature type="region of interest" description="Disordered" evidence="1">
    <location>
        <begin position="31"/>
        <end position="70"/>
    </location>
</feature>
<evidence type="ECO:0000313" key="2">
    <source>
        <dbReference type="EMBL" id="ENN77814.1"/>
    </source>
</evidence>
<dbReference type="HOGENOM" id="CLU_2544921_0_0_1"/>
<feature type="non-terminal residue" evidence="2">
    <location>
        <position position="1"/>
    </location>
</feature>
<organism evidence="2">
    <name type="scientific">Dendroctonus ponderosae</name>
    <name type="common">Mountain pine beetle</name>
    <dbReference type="NCBI Taxonomy" id="77166"/>
    <lineage>
        <taxon>Eukaryota</taxon>
        <taxon>Metazoa</taxon>
        <taxon>Ecdysozoa</taxon>
        <taxon>Arthropoda</taxon>
        <taxon>Hexapoda</taxon>
        <taxon>Insecta</taxon>
        <taxon>Pterygota</taxon>
        <taxon>Neoptera</taxon>
        <taxon>Endopterygota</taxon>
        <taxon>Coleoptera</taxon>
        <taxon>Polyphaga</taxon>
        <taxon>Cucujiformia</taxon>
        <taxon>Curculionidae</taxon>
        <taxon>Scolytinae</taxon>
        <taxon>Dendroctonus</taxon>
    </lineage>
</organism>
<reference evidence="2" key="1">
    <citation type="journal article" date="2013" name="Genome Biol.">
        <title>Draft genome of the mountain pine beetle, Dendroctonus ponderosae Hopkins, a major forest pest.</title>
        <authorList>
            <person name="Keeling C.I."/>
            <person name="Yuen M.M."/>
            <person name="Liao N.Y."/>
            <person name="Docking T.R."/>
            <person name="Chan S.K."/>
            <person name="Taylor G.A."/>
            <person name="Palmquist D.L."/>
            <person name="Jackman S.D."/>
            <person name="Nguyen A."/>
            <person name="Li M."/>
            <person name="Henderson H."/>
            <person name="Janes J.K."/>
            <person name="Zhao Y."/>
            <person name="Pandoh P."/>
            <person name="Moore R."/>
            <person name="Sperling F.A."/>
            <person name="Huber D.P."/>
            <person name="Birol I."/>
            <person name="Jones S.J."/>
            <person name="Bohlmann J."/>
        </authorList>
    </citation>
    <scope>NUCLEOTIDE SEQUENCE</scope>
</reference>
<feature type="compositionally biased region" description="Polar residues" evidence="1">
    <location>
        <begin position="40"/>
        <end position="51"/>
    </location>
</feature>